<dbReference type="PATRIC" id="fig|883079.3.peg.2463"/>
<dbReference type="InterPro" id="IPR036890">
    <property type="entry name" value="HATPase_C_sf"/>
</dbReference>
<dbReference type="InterPro" id="IPR025201">
    <property type="entry name" value="KdpD_TM"/>
</dbReference>
<dbReference type="SUPFAM" id="SSF55874">
    <property type="entry name" value="ATPase domain of HSP90 chaperone/DNA topoisomerase II/histidine kinase"/>
    <property type="match status" value="1"/>
</dbReference>
<accession>K8P9V0</accession>
<dbReference type="GO" id="GO:0016020">
    <property type="term" value="C:membrane"/>
    <property type="evidence" value="ECO:0007669"/>
    <property type="project" value="UniProtKB-SubCell"/>
</dbReference>
<keyword evidence="9" id="KW-0067">ATP-binding</keyword>
<dbReference type="HOGENOM" id="CLU_073829_0_0_5"/>
<dbReference type="EC" id="2.7.13.3" evidence="3"/>
<keyword evidence="16" id="KW-1185">Reference proteome</keyword>
<evidence type="ECO:0000313" key="15">
    <source>
        <dbReference type="EMBL" id="EKS35148.1"/>
    </source>
</evidence>
<dbReference type="SMART" id="SM00911">
    <property type="entry name" value="HWE_HK"/>
    <property type="match status" value="1"/>
</dbReference>
<evidence type="ECO:0000256" key="1">
    <source>
        <dbReference type="ARBA" id="ARBA00000085"/>
    </source>
</evidence>
<sequence>MNTRWRQLFLKRIDLGLPASILLCVICVIAAALARLLLGVLGPTLPFATFFPAVLISALFGGVTSGLLAVALSIVTVWWAFAEPAFTFARPDQVHLANFILFGLSGLLVIALALVHRQLLFAVEAKERERQLLVGEIEHRSKNVVAVAASLIRQTVKDPQLADTLIRRVCAVADTRGLMDESSTETVSLRALLEAGVAQPHGAERMVLTGDDAQLTARQARALHLVVHELGTNALKYGALSQPGGHIAIDCRAGDDSISIDWRELGGPKVAAPAGHNFGSKLILVTLKQIGAELTPSFPETGYCYRIVLPREA</sequence>
<evidence type="ECO:0000256" key="8">
    <source>
        <dbReference type="ARBA" id="ARBA00022777"/>
    </source>
</evidence>
<evidence type="ECO:0000256" key="13">
    <source>
        <dbReference type="SAM" id="Phobius"/>
    </source>
</evidence>
<dbReference type="PANTHER" id="PTHR41523:SF7">
    <property type="entry name" value="HISTIDINE KINASE"/>
    <property type="match status" value="1"/>
</dbReference>
<evidence type="ECO:0000256" key="6">
    <source>
        <dbReference type="ARBA" id="ARBA00022692"/>
    </source>
</evidence>
<protein>
    <recommendedName>
        <fullName evidence="3">histidine kinase</fullName>
        <ecNumber evidence="3">2.7.13.3</ecNumber>
    </recommendedName>
</protein>
<dbReference type="RefSeq" id="WP_002713286.1">
    <property type="nucleotide sequence ID" value="NZ_KB375281.1"/>
</dbReference>
<keyword evidence="10 13" id="KW-1133">Transmembrane helix</keyword>
<evidence type="ECO:0000256" key="12">
    <source>
        <dbReference type="ARBA" id="ARBA00023136"/>
    </source>
</evidence>
<reference evidence="15 16" key="1">
    <citation type="submission" date="2012-04" db="EMBL/GenBank/DDBJ databases">
        <title>The Genome Sequence of Afipia clevelandensis ATCC 49720.</title>
        <authorList>
            <consortium name="The Broad Institute Genome Sequencing Platform"/>
            <person name="Earl A."/>
            <person name="Ward D."/>
            <person name="Feldgarden M."/>
            <person name="Gevers D."/>
            <person name="Huys G."/>
            <person name="Walker B."/>
            <person name="Young S.K."/>
            <person name="Zeng Q."/>
            <person name="Gargeya S."/>
            <person name="Fitzgerald M."/>
            <person name="Haas B."/>
            <person name="Abouelleil A."/>
            <person name="Alvarado L."/>
            <person name="Arachchi H.M."/>
            <person name="Berlin A."/>
            <person name="Chapman S.B."/>
            <person name="Goldberg J."/>
            <person name="Griggs A."/>
            <person name="Gujja S."/>
            <person name="Hansen M."/>
            <person name="Howarth C."/>
            <person name="Imamovic A."/>
            <person name="Larimer J."/>
            <person name="McCowen C."/>
            <person name="Montmayeur A."/>
            <person name="Murphy C."/>
            <person name="Neiman D."/>
            <person name="Pearson M."/>
            <person name="Priest M."/>
            <person name="Roberts A."/>
            <person name="Saif S."/>
            <person name="Shea T."/>
            <person name="Sisk P."/>
            <person name="Sykes S."/>
            <person name="Wortman J."/>
            <person name="Nusbaum C."/>
            <person name="Birren B."/>
        </authorList>
    </citation>
    <scope>NUCLEOTIDE SEQUENCE [LARGE SCALE GENOMIC DNA]</scope>
    <source>
        <strain evidence="15 16">ATCC 49720</strain>
    </source>
</reference>
<evidence type="ECO:0000256" key="3">
    <source>
        <dbReference type="ARBA" id="ARBA00012438"/>
    </source>
</evidence>
<dbReference type="AlphaFoldDB" id="K8P9V0"/>
<comment type="catalytic activity">
    <reaction evidence="1">
        <text>ATP + protein L-histidine = ADP + protein N-phospho-L-histidine.</text>
        <dbReference type="EC" id="2.7.13.3"/>
    </reaction>
</comment>
<keyword evidence="8" id="KW-0418">Kinase</keyword>
<keyword evidence="12 13" id="KW-0472">Membrane</keyword>
<feature type="transmembrane region" description="Helical" evidence="13">
    <location>
        <begin position="15"/>
        <end position="38"/>
    </location>
</feature>
<evidence type="ECO:0000256" key="2">
    <source>
        <dbReference type="ARBA" id="ARBA00004141"/>
    </source>
</evidence>
<keyword evidence="11" id="KW-0902">Two-component regulatory system</keyword>
<evidence type="ECO:0000256" key="10">
    <source>
        <dbReference type="ARBA" id="ARBA00022989"/>
    </source>
</evidence>
<keyword evidence="7" id="KW-0547">Nucleotide-binding</keyword>
<gene>
    <name evidence="15" type="ORF">HMPREF9696_02420</name>
</gene>
<evidence type="ECO:0000256" key="7">
    <source>
        <dbReference type="ARBA" id="ARBA00022741"/>
    </source>
</evidence>
<evidence type="ECO:0000313" key="16">
    <source>
        <dbReference type="Proteomes" id="UP000001095"/>
    </source>
</evidence>
<dbReference type="Pfam" id="PF13493">
    <property type="entry name" value="DUF4118"/>
    <property type="match status" value="1"/>
</dbReference>
<feature type="transmembrane region" description="Helical" evidence="13">
    <location>
        <begin position="50"/>
        <end position="81"/>
    </location>
</feature>
<dbReference type="InterPro" id="IPR038318">
    <property type="entry name" value="KdpD_sf"/>
</dbReference>
<dbReference type="Proteomes" id="UP000001095">
    <property type="component" value="Unassembled WGS sequence"/>
</dbReference>
<evidence type="ECO:0000256" key="5">
    <source>
        <dbReference type="ARBA" id="ARBA00022679"/>
    </source>
</evidence>
<keyword evidence="5" id="KW-0808">Transferase</keyword>
<dbReference type="Gene3D" id="3.30.565.10">
    <property type="entry name" value="Histidine kinase-like ATPase, C-terminal domain"/>
    <property type="match status" value="1"/>
</dbReference>
<feature type="domain" description="Signal transduction histidine kinase HWE region" evidence="14">
    <location>
        <begin position="136"/>
        <end position="212"/>
    </location>
</feature>
<organism evidence="15 16">
    <name type="scientific">Afipia clevelandensis ATCC 49720</name>
    <dbReference type="NCBI Taxonomy" id="883079"/>
    <lineage>
        <taxon>Bacteria</taxon>
        <taxon>Pseudomonadati</taxon>
        <taxon>Pseudomonadota</taxon>
        <taxon>Alphaproteobacteria</taxon>
        <taxon>Hyphomicrobiales</taxon>
        <taxon>Nitrobacteraceae</taxon>
        <taxon>Afipia</taxon>
    </lineage>
</organism>
<evidence type="ECO:0000259" key="14">
    <source>
        <dbReference type="SMART" id="SM00911"/>
    </source>
</evidence>
<comment type="caution">
    <text evidence="15">The sequence shown here is derived from an EMBL/GenBank/DDBJ whole genome shotgun (WGS) entry which is preliminary data.</text>
</comment>
<evidence type="ECO:0000256" key="11">
    <source>
        <dbReference type="ARBA" id="ARBA00023012"/>
    </source>
</evidence>
<dbReference type="PANTHER" id="PTHR41523">
    <property type="entry name" value="TWO-COMPONENT SYSTEM SENSOR PROTEIN"/>
    <property type="match status" value="1"/>
</dbReference>
<feature type="transmembrane region" description="Helical" evidence="13">
    <location>
        <begin position="93"/>
        <end position="115"/>
    </location>
</feature>
<dbReference type="GO" id="GO:0004673">
    <property type="term" value="F:protein histidine kinase activity"/>
    <property type="evidence" value="ECO:0007669"/>
    <property type="project" value="UniProtKB-EC"/>
</dbReference>
<dbReference type="Gene3D" id="1.20.120.620">
    <property type="entry name" value="Backbone structure of the membrane domain of e. Coli histidine kinase receptor kdpd"/>
    <property type="match status" value="1"/>
</dbReference>
<proteinExistence type="predicted"/>
<dbReference type="GO" id="GO:0000160">
    <property type="term" value="P:phosphorelay signal transduction system"/>
    <property type="evidence" value="ECO:0007669"/>
    <property type="project" value="UniProtKB-KW"/>
</dbReference>
<comment type="subcellular location">
    <subcellularLocation>
        <location evidence="2">Membrane</location>
        <topology evidence="2">Multi-pass membrane protein</topology>
    </subcellularLocation>
</comment>
<keyword evidence="4" id="KW-0597">Phosphoprotein</keyword>
<dbReference type="Pfam" id="PF07536">
    <property type="entry name" value="HWE_HK"/>
    <property type="match status" value="1"/>
</dbReference>
<dbReference type="InterPro" id="IPR011102">
    <property type="entry name" value="Sig_transdc_His_kinase_HWE"/>
</dbReference>
<keyword evidence="6 13" id="KW-0812">Transmembrane</keyword>
<evidence type="ECO:0000256" key="4">
    <source>
        <dbReference type="ARBA" id="ARBA00022553"/>
    </source>
</evidence>
<dbReference type="GO" id="GO:0005524">
    <property type="term" value="F:ATP binding"/>
    <property type="evidence" value="ECO:0007669"/>
    <property type="project" value="UniProtKB-KW"/>
</dbReference>
<name>K8P9V0_9BRAD</name>
<evidence type="ECO:0000256" key="9">
    <source>
        <dbReference type="ARBA" id="ARBA00022840"/>
    </source>
</evidence>
<dbReference type="EMBL" id="AGWY01000011">
    <property type="protein sequence ID" value="EKS35148.1"/>
    <property type="molecule type" value="Genomic_DNA"/>
</dbReference>